<dbReference type="Pfam" id="PF00481">
    <property type="entry name" value="PP2C"/>
    <property type="match status" value="1"/>
</dbReference>
<evidence type="ECO:0000256" key="3">
    <source>
        <dbReference type="ARBA" id="ARBA00022912"/>
    </source>
</evidence>
<evidence type="ECO:0000256" key="1">
    <source>
        <dbReference type="ARBA" id="ARBA00013081"/>
    </source>
</evidence>
<protein>
    <recommendedName>
        <fullName evidence="1">protein-serine/threonine phosphatase</fullName>
        <ecNumber evidence="1">3.1.3.16</ecNumber>
    </recommendedName>
</protein>
<comment type="catalytic activity">
    <reaction evidence="4">
        <text>O-phospho-L-seryl-[protein] + H2O = L-seryl-[protein] + phosphate</text>
        <dbReference type="Rhea" id="RHEA:20629"/>
        <dbReference type="Rhea" id="RHEA-COMP:9863"/>
        <dbReference type="Rhea" id="RHEA-COMP:11604"/>
        <dbReference type="ChEBI" id="CHEBI:15377"/>
        <dbReference type="ChEBI" id="CHEBI:29999"/>
        <dbReference type="ChEBI" id="CHEBI:43474"/>
        <dbReference type="ChEBI" id="CHEBI:83421"/>
        <dbReference type="EC" id="3.1.3.16"/>
    </reaction>
</comment>
<proteinExistence type="predicted"/>
<reference evidence="7" key="1">
    <citation type="journal article" date="2018" name="Nat. Genet.">
        <title>Extensive intraspecific gene order and gene structural variations between Mo17 and other maize genomes.</title>
        <authorList>
            <person name="Sun S."/>
            <person name="Zhou Y."/>
            <person name="Chen J."/>
            <person name="Shi J."/>
            <person name="Zhao H."/>
            <person name="Zhao H."/>
            <person name="Song W."/>
            <person name="Zhang M."/>
            <person name="Cui Y."/>
            <person name="Dong X."/>
            <person name="Liu H."/>
            <person name="Ma X."/>
            <person name="Jiao Y."/>
            <person name="Wang B."/>
            <person name="Wei X."/>
            <person name="Stein J.C."/>
            <person name="Glaubitz J.C."/>
            <person name="Lu F."/>
            <person name="Yu G."/>
            <person name="Liang C."/>
            <person name="Fengler K."/>
            <person name="Li B."/>
            <person name="Rafalski A."/>
            <person name="Schnable P.S."/>
            <person name="Ware D.H."/>
            <person name="Buckler E.S."/>
            <person name="Lai J."/>
        </authorList>
    </citation>
    <scope>NUCLEOTIDE SEQUENCE [LARGE SCALE GENOMIC DNA]</scope>
    <source>
        <tissue evidence="7">Seedling</tissue>
    </source>
</reference>
<dbReference type="PANTHER" id="PTHR47992">
    <property type="entry name" value="PROTEIN PHOSPHATASE"/>
    <property type="match status" value="1"/>
</dbReference>
<dbReference type="InterPro" id="IPR015655">
    <property type="entry name" value="PP2C"/>
</dbReference>
<keyword evidence="3" id="KW-0904">Protein phosphatase</keyword>
<evidence type="ECO:0000256" key="2">
    <source>
        <dbReference type="ARBA" id="ARBA00022801"/>
    </source>
</evidence>
<evidence type="ECO:0000259" key="6">
    <source>
        <dbReference type="Pfam" id="PF00481"/>
    </source>
</evidence>
<keyword evidence="2" id="KW-0378">Hydrolase</keyword>
<comment type="catalytic activity">
    <reaction evidence="5">
        <text>O-phospho-L-threonyl-[protein] + H2O = L-threonyl-[protein] + phosphate</text>
        <dbReference type="Rhea" id="RHEA:47004"/>
        <dbReference type="Rhea" id="RHEA-COMP:11060"/>
        <dbReference type="Rhea" id="RHEA-COMP:11605"/>
        <dbReference type="ChEBI" id="CHEBI:15377"/>
        <dbReference type="ChEBI" id="CHEBI:30013"/>
        <dbReference type="ChEBI" id="CHEBI:43474"/>
        <dbReference type="ChEBI" id="CHEBI:61977"/>
        <dbReference type="EC" id="3.1.3.16"/>
    </reaction>
</comment>
<comment type="caution">
    <text evidence="7">The sequence shown here is derived from an EMBL/GenBank/DDBJ whole genome shotgun (WGS) entry which is preliminary data.</text>
</comment>
<dbReference type="GO" id="GO:0004722">
    <property type="term" value="F:protein serine/threonine phosphatase activity"/>
    <property type="evidence" value="ECO:0007669"/>
    <property type="project" value="UniProtKB-EC"/>
</dbReference>
<dbReference type="AlphaFoldDB" id="A0A317Y315"/>
<dbReference type="Gene3D" id="3.60.40.10">
    <property type="entry name" value="PPM-type phosphatase domain"/>
    <property type="match status" value="1"/>
</dbReference>
<sequence length="132" mass="14473">MAACAAVDDKLQCSRRLDTVQSGCTMLSIVKQKDLMVVANVGDSQVVLGTASDDDAITSVQLIVHLNPNLLQEEHIRWCNGQVYYLAGETSVHFIWQPSQESSGLAMSRSFDDYCRTVASSRFGGDAKEDQQ</sequence>
<accession>A0A317Y315</accession>
<gene>
    <name evidence="7" type="primary">Os05g0358500_12</name>
    <name evidence="7" type="ORF">Zm00014a_003710</name>
</gene>
<dbReference type="EC" id="3.1.3.16" evidence="1"/>
<evidence type="ECO:0000313" key="7">
    <source>
        <dbReference type="EMBL" id="PWZ52084.1"/>
    </source>
</evidence>
<dbReference type="Proteomes" id="UP000251960">
    <property type="component" value="Chromosome 1"/>
</dbReference>
<dbReference type="EMBL" id="NCVQ01000001">
    <property type="protein sequence ID" value="PWZ52084.1"/>
    <property type="molecule type" value="Genomic_DNA"/>
</dbReference>
<name>A0A317Y315_MAIZE</name>
<evidence type="ECO:0000256" key="5">
    <source>
        <dbReference type="ARBA" id="ARBA00048336"/>
    </source>
</evidence>
<dbReference type="SUPFAM" id="SSF81606">
    <property type="entry name" value="PP2C-like"/>
    <property type="match status" value="1"/>
</dbReference>
<feature type="domain" description="PPM-type phosphatase" evidence="6">
    <location>
        <begin position="18"/>
        <end position="115"/>
    </location>
</feature>
<evidence type="ECO:0000256" key="4">
    <source>
        <dbReference type="ARBA" id="ARBA00047761"/>
    </source>
</evidence>
<dbReference type="InterPro" id="IPR001932">
    <property type="entry name" value="PPM-type_phosphatase-like_dom"/>
</dbReference>
<organism evidence="7">
    <name type="scientific">Zea mays</name>
    <name type="common">Maize</name>
    <dbReference type="NCBI Taxonomy" id="4577"/>
    <lineage>
        <taxon>Eukaryota</taxon>
        <taxon>Viridiplantae</taxon>
        <taxon>Streptophyta</taxon>
        <taxon>Embryophyta</taxon>
        <taxon>Tracheophyta</taxon>
        <taxon>Spermatophyta</taxon>
        <taxon>Magnoliopsida</taxon>
        <taxon>Liliopsida</taxon>
        <taxon>Poales</taxon>
        <taxon>Poaceae</taxon>
        <taxon>PACMAD clade</taxon>
        <taxon>Panicoideae</taxon>
        <taxon>Andropogonodae</taxon>
        <taxon>Andropogoneae</taxon>
        <taxon>Tripsacinae</taxon>
        <taxon>Zea</taxon>
    </lineage>
</organism>
<dbReference type="InterPro" id="IPR036457">
    <property type="entry name" value="PPM-type-like_dom_sf"/>
</dbReference>